<organism evidence="5 7">
    <name type="scientific">Aquipseudomonas alcaligenes</name>
    <name type="common">Pseudomonas alcaligenes</name>
    <dbReference type="NCBI Taxonomy" id="43263"/>
    <lineage>
        <taxon>Bacteria</taxon>
        <taxon>Pseudomonadati</taxon>
        <taxon>Pseudomonadota</taxon>
        <taxon>Gammaproteobacteria</taxon>
        <taxon>Pseudomonadales</taxon>
        <taxon>Pseudomonadaceae</taxon>
        <taxon>Aquipseudomonas</taxon>
    </lineage>
</organism>
<dbReference type="InterPro" id="IPR047951">
    <property type="entry name" value="Transpos_ISL3"/>
</dbReference>
<dbReference type="EMBL" id="BPMS01000042">
    <property type="protein sequence ID" value="GIZ90938.1"/>
    <property type="molecule type" value="Genomic_DNA"/>
</dbReference>
<dbReference type="Proteomes" id="UP000887212">
    <property type="component" value="Unassembled WGS sequence"/>
</dbReference>
<accession>A0AA37CIT6</accession>
<dbReference type="PANTHER" id="PTHR33498:SF1">
    <property type="entry name" value="TRANSPOSASE FOR INSERTION SEQUENCE ELEMENT IS1557"/>
    <property type="match status" value="1"/>
</dbReference>
<dbReference type="PANTHER" id="PTHR33498">
    <property type="entry name" value="TRANSPOSASE FOR INSERTION SEQUENCE ELEMENT IS1557"/>
    <property type="match status" value="1"/>
</dbReference>
<dbReference type="Pfam" id="PF13542">
    <property type="entry name" value="HTH_Tnp_ISL3"/>
    <property type="match status" value="1"/>
</dbReference>
<evidence type="ECO:0000313" key="8">
    <source>
        <dbReference type="Proteomes" id="UP000887228"/>
    </source>
</evidence>
<feature type="domain" description="Transposase IS204/IS1001/IS1096/IS1165 DDE" evidence="2">
    <location>
        <begin position="149"/>
        <end position="381"/>
    </location>
</feature>
<feature type="region of interest" description="Disordered" evidence="1">
    <location>
        <begin position="439"/>
        <end position="460"/>
    </location>
</feature>
<gene>
    <name evidence="5" type="ORF">KAM435_42650</name>
    <name evidence="6" type="ORF">KAM436_42550</name>
</gene>
<dbReference type="Pfam" id="PF01610">
    <property type="entry name" value="DDE_Tnp_ISL3"/>
    <property type="match status" value="1"/>
</dbReference>
<name>A0AA37CIT6_AQUAC</name>
<evidence type="ECO:0000313" key="7">
    <source>
        <dbReference type="Proteomes" id="UP000887212"/>
    </source>
</evidence>
<reference evidence="5 8" key="1">
    <citation type="submission" date="2021-07" db="EMBL/GenBank/DDBJ databases">
        <title>Whole genome sequencing of carbapenem-resistant Pseudomonas spp. isolated in Japan.</title>
        <authorList>
            <person name="Suzuki M."/>
            <person name="Maehana S."/>
            <person name="Kitasato H."/>
        </authorList>
    </citation>
    <scope>NUCLEOTIDE SEQUENCE</scope>
    <source>
        <strain evidence="5">KAM435</strain>
        <strain evidence="6 8">KAM436</strain>
    </source>
</reference>
<evidence type="ECO:0000256" key="1">
    <source>
        <dbReference type="SAM" id="MobiDB-lite"/>
    </source>
</evidence>
<dbReference type="NCBIfam" id="NF033550">
    <property type="entry name" value="transpos_ISL3"/>
    <property type="match status" value="1"/>
</dbReference>
<sequence length="473" mass="54267">MPANILNLPDFKVQRVEEADHDYHVYAEVSNPPGVCTACGSDRLIGHGRNEQVIRDLPTHGKRLAIYVDTRRWRCQSCGKTFMEALPAVNAKREMTDRLVKWIGQQSLKRTFASIADDTGLDEKTIRNIFRDYINELEAEFRFETPKWMGIDEIHLIRPRCVISNIRNNTIIDMLPNRDKKTVVNYLYNLQGKSEVQYVAMDMWTPYRDAVQAVLPDARIVIDKFHVVRMANDAVEKVRKSLREQLTPKQRRGLMHDRFVLLKRERDLNDKEALLLDGWTKNYPELGAAYRLKEGFYAIYEGSVSPEAALAAYEAWNKAVVPEVRDAFGDLIRAFTNWQPFILNYFEHPVTNAYTESLNSLIRVMNRLGRGYSFEALRAKILFTEGAHKHKLSRPKFERRREPELAVAEEVMSYGLPDDAMGYGLPPGRFGKAVLTPRKGAPKAEHPHEPPGPPKNYGADINTLIELLESGRL</sequence>
<dbReference type="AlphaFoldDB" id="A0AA37CIT6"/>
<evidence type="ECO:0000313" key="5">
    <source>
        <dbReference type="EMBL" id="GIZ90938.1"/>
    </source>
</evidence>
<evidence type="ECO:0000259" key="3">
    <source>
        <dbReference type="Pfam" id="PF13542"/>
    </source>
</evidence>
<evidence type="ECO:0000313" key="6">
    <source>
        <dbReference type="EMBL" id="GIZ95287.1"/>
    </source>
</evidence>
<comment type="caution">
    <text evidence="5">The sequence shown here is derived from an EMBL/GenBank/DDBJ whole genome shotgun (WGS) entry which is preliminary data.</text>
</comment>
<dbReference type="InterPro" id="IPR029261">
    <property type="entry name" value="Transposase_Znf"/>
</dbReference>
<proteinExistence type="predicted"/>
<dbReference type="Proteomes" id="UP000887228">
    <property type="component" value="Unassembled WGS sequence"/>
</dbReference>
<evidence type="ECO:0000259" key="4">
    <source>
        <dbReference type="Pfam" id="PF14690"/>
    </source>
</evidence>
<protein>
    <submittedName>
        <fullName evidence="5">ISL3 family transposase</fullName>
    </submittedName>
</protein>
<dbReference type="InterPro" id="IPR032877">
    <property type="entry name" value="Transposase_HTH"/>
</dbReference>
<feature type="domain" description="Transposase IS204/IS1001/IS1096/IS1165 helix-turn-helix" evidence="3">
    <location>
        <begin position="84"/>
        <end position="133"/>
    </location>
</feature>
<feature type="domain" description="Transposase IS204/IS1001/IS1096/IS1165 zinc-finger" evidence="4">
    <location>
        <begin position="33"/>
        <end position="78"/>
    </location>
</feature>
<dbReference type="RefSeq" id="WP_203788602.1">
    <property type="nucleotide sequence ID" value="NZ_AP024354.1"/>
</dbReference>
<dbReference type="Pfam" id="PF14690">
    <property type="entry name" value="Zn_ribbon_ISL3"/>
    <property type="match status" value="1"/>
</dbReference>
<dbReference type="EMBL" id="BPMT01000040">
    <property type="protein sequence ID" value="GIZ95287.1"/>
    <property type="molecule type" value="Genomic_DNA"/>
</dbReference>
<evidence type="ECO:0000259" key="2">
    <source>
        <dbReference type="Pfam" id="PF01610"/>
    </source>
</evidence>
<dbReference type="InterPro" id="IPR002560">
    <property type="entry name" value="Transposase_DDE"/>
</dbReference>